<organism evidence="1 2">
    <name type="scientific">Romanomermis culicivorax</name>
    <name type="common">Nematode worm</name>
    <dbReference type="NCBI Taxonomy" id="13658"/>
    <lineage>
        <taxon>Eukaryota</taxon>
        <taxon>Metazoa</taxon>
        <taxon>Ecdysozoa</taxon>
        <taxon>Nematoda</taxon>
        <taxon>Enoplea</taxon>
        <taxon>Dorylaimia</taxon>
        <taxon>Mermithida</taxon>
        <taxon>Mermithoidea</taxon>
        <taxon>Mermithidae</taxon>
        <taxon>Romanomermis</taxon>
    </lineage>
</organism>
<name>A0A915JF84_ROMCU</name>
<dbReference type="AlphaFoldDB" id="A0A915JF84"/>
<keyword evidence="1" id="KW-1185">Reference proteome</keyword>
<dbReference type="Proteomes" id="UP000887565">
    <property type="component" value="Unplaced"/>
</dbReference>
<evidence type="ECO:0000313" key="1">
    <source>
        <dbReference type="Proteomes" id="UP000887565"/>
    </source>
</evidence>
<protein>
    <submittedName>
        <fullName evidence="2">Uncharacterized protein</fullName>
    </submittedName>
</protein>
<evidence type="ECO:0000313" key="2">
    <source>
        <dbReference type="WBParaSite" id="nRc.2.0.1.t25190-RA"/>
    </source>
</evidence>
<proteinExistence type="predicted"/>
<accession>A0A915JF84</accession>
<sequence>MIPFPSLMLPNCPTMAWINFPDQCANNAKPIKPIFCNIAQKIAIITTKAIYL</sequence>
<dbReference type="WBParaSite" id="nRc.2.0.1.t25190-RA">
    <property type="protein sequence ID" value="nRc.2.0.1.t25190-RA"/>
    <property type="gene ID" value="nRc.2.0.1.g25190"/>
</dbReference>
<reference evidence="2" key="1">
    <citation type="submission" date="2022-11" db="UniProtKB">
        <authorList>
            <consortium name="WormBaseParasite"/>
        </authorList>
    </citation>
    <scope>IDENTIFICATION</scope>
</reference>